<comment type="subunit">
    <text evidence="3">Interacts with 100S ribosomes.</text>
</comment>
<proteinExistence type="inferred from homology"/>
<dbReference type="InterPro" id="IPR036567">
    <property type="entry name" value="RHF-like"/>
</dbReference>
<evidence type="ECO:0000256" key="3">
    <source>
        <dbReference type="HAMAP-Rule" id="MF_00839"/>
    </source>
</evidence>
<keyword evidence="2 3" id="KW-0810">Translation regulation</keyword>
<dbReference type="AlphaFoldDB" id="A0A7W3PNU3"/>
<dbReference type="PANTHER" id="PTHR33231:SF1">
    <property type="entry name" value="30S RIBOSOMAL PROTEIN"/>
    <property type="match status" value="1"/>
</dbReference>
<accession>A0A7W3PNU3</accession>
<dbReference type="HAMAP" id="MF_00839">
    <property type="entry name" value="HPF"/>
    <property type="match status" value="1"/>
</dbReference>
<evidence type="ECO:0000256" key="1">
    <source>
        <dbReference type="ARBA" id="ARBA00022490"/>
    </source>
</evidence>
<dbReference type="Gene3D" id="3.30.505.50">
    <property type="entry name" value="Sigma 54 modulation/S30EA ribosomal protein, C-terminal domain"/>
    <property type="match status" value="1"/>
</dbReference>
<dbReference type="GO" id="GO:0043024">
    <property type="term" value="F:ribosomal small subunit binding"/>
    <property type="evidence" value="ECO:0007669"/>
    <property type="project" value="TreeGrafter"/>
</dbReference>
<name>A0A7W3PNU3_9MICO</name>
<dbReference type="Pfam" id="PF16321">
    <property type="entry name" value="Ribosom_S30AE_C"/>
    <property type="match status" value="1"/>
</dbReference>
<dbReference type="InterPro" id="IPR003489">
    <property type="entry name" value="RHF/RaiA"/>
</dbReference>
<feature type="region of interest" description="Disordered" evidence="4">
    <location>
        <begin position="97"/>
        <end position="119"/>
    </location>
</feature>
<comment type="subcellular location">
    <subcellularLocation>
        <location evidence="3">Cytoplasm</location>
    </subcellularLocation>
</comment>
<dbReference type="Proteomes" id="UP000524237">
    <property type="component" value="Unassembled WGS sequence"/>
</dbReference>
<dbReference type="SUPFAM" id="SSF69754">
    <property type="entry name" value="Ribosome binding protein Y (YfiA homologue)"/>
    <property type="match status" value="1"/>
</dbReference>
<dbReference type="RefSeq" id="WP_182484646.1">
    <property type="nucleotide sequence ID" value="NZ_JACGWU010000003.1"/>
</dbReference>
<dbReference type="CDD" id="cd00552">
    <property type="entry name" value="RaiA"/>
    <property type="match status" value="1"/>
</dbReference>
<dbReference type="FunFam" id="3.30.505.50:FF:000002">
    <property type="entry name" value="Ribosome hibernation promoting factor"/>
    <property type="match status" value="1"/>
</dbReference>
<dbReference type="InterPro" id="IPR034694">
    <property type="entry name" value="HPF_long/plastid"/>
</dbReference>
<organism evidence="6 7">
    <name type="scientific">Alpinimonas psychrophila</name>
    <dbReference type="NCBI Taxonomy" id="748908"/>
    <lineage>
        <taxon>Bacteria</taxon>
        <taxon>Bacillati</taxon>
        <taxon>Actinomycetota</taxon>
        <taxon>Actinomycetes</taxon>
        <taxon>Micrococcales</taxon>
        <taxon>Microbacteriaceae</taxon>
        <taxon>Alpinimonas</taxon>
    </lineage>
</organism>
<dbReference type="GO" id="GO:0045900">
    <property type="term" value="P:negative regulation of translational elongation"/>
    <property type="evidence" value="ECO:0007669"/>
    <property type="project" value="TreeGrafter"/>
</dbReference>
<dbReference type="PANTHER" id="PTHR33231">
    <property type="entry name" value="30S RIBOSOMAL PROTEIN"/>
    <property type="match status" value="1"/>
</dbReference>
<evidence type="ECO:0000256" key="2">
    <source>
        <dbReference type="ARBA" id="ARBA00022845"/>
    </source>
</evidence>
<dbReference type="Gene3D" id="3.30.160.100">
    <property type="entry name" value="Ribosome hibernation promotion factor-like"/>
    <property type="match status" value="1"/>
</dbReference>
<dbReference type="InterPro" id="IPR050574">
    <property type="entry name" value="HPF/YfiA_ribosome-assoc"/>
</dbReference>
<comment type="similarity">
    <text evidence="3">Belongs to the HPF/YfiA ribosome-associated protein family. Long HPF subfamily.</text>
</comment>
<dbReference type="EMBL" id="JACGWU010000003">
    <property type="protein sequence ID" value="MBA8829204.1"/>
    <property type="molecule type" value="Genomic_DNA"/>
</dbReference>
<gene>
    <name evidence="3" type="primary">hpf</name>
    <name evidence="6" type="ORF">FB555_001307</name>
</gene>
<feature type="domain" description="Sigma 54 modulation/S30EA ribosomal protein C-terminal" evidence="5">
    <location>
        <begin position="171"/>
        <end position="224"/>
    </location>
</feature>
<keyword evidence="1 3" id="KW-0963">Cytoplasm</keyword>
<dbReference type="NCBIfam" id="TIGR00741">
    <property type="entry name" value="yfiA"/>
    <property type="match status" value="1"/>
</dbReference>
<protein>
    <recommendedName>
        <fullName evidence="3">Ribosome hibernation promoting factor</fullName>
        <shortName evidence="3">HPF</shortName>
    </recommendedName>
</protein>
<dbReference type="InterPro" id="IPR032528">
    <property type="entry name" value="Ribosom_S30AE_C"/>
</dbReference>
<comment type="function">
    <text evidence="3">Required for dimerization of active 70S ribosomes into 100S ribosomes in stationary phase; 100S ribosomes are translationally inactive and sometimes present during exponential growth.</text>
</comment>
<comment type="caution">
    <text evidence="6">The sequence shown here is derived from an EMBL/GenBank/DDBJ whole genome shotgun (WGS) entry which is preliminary data.</text>
</comment>
<keyword evidence="7" id="KW-1185">Reference proteome</keyword>
<dbReference type="Pfam" id="PF02482">
    <property type="entry name" value="Ribosomal_S30AE"/>
    <property type="match status" value="1"/>
</dbReference>
<evidence type="ECO:0000313" key="7">
    <source>
        <dbReference type="Proteomes" id="UP000524237"/>
    </source>
</evidence>
<evidence type="ECO:0000259" key="5">
    <source>
        <dbReference type="Pfam" id="PF16321"/>
    </source>
</evidence>
<evidence type="ECO:0000256" key="4">
    <source>
        <dbReference type="SAM" id="MobiDB-lite"/>
    </source>
</evidence>
<dbReference type="GO" id="GO:0022627">
    <property type="term" value="C:cytosolic small ribosomal subunit"/>
    <property type="evidence" value="ECO:0007669"/>
    <property type="project" value="TreeGrafter"/>
</dbReference>
<dbReference type="InterPro" id="IPR038416">
    <property type="entry name" value="Ribosom_S30AE_C_sf"/>
</dbReference>
<evidence type="ECO:0000313" key="6">
    <source>
        <dbReference type="EMBL" id="MBA8829204.1"/>
    </source>
</evidence>
<sequence length="231" mass="25744">MELIIVARHIEITDRFRRYVDDKGSKITNLADRPLELHITVSRHHGGKGLVGSDRVELTLIGAGPVVRAESDGEDKYAAFDLALGRLLERLRRAKDRKKVHRGGAHRPTSLQEASSEGFRQVDLTPASPQDLERVATGAIPTTTLSHQQAAAAEVEAERAAAVDEDEIYTPVIIRKKVFEAPAMSLDDAMYHMELVGHDFYLFVDEETQRPSVVYRRKGWDYGVIGLDMAS</sequence>
<reference evidence="6 7" key="1">
    <citation type="submission" date="2020-07" db="EMBL/GenBank/DDBJ databases">
        <title>Sequencing the genomes of 1000 actinobacteria strains.</title>
        <authorList>
            <person name="Klenk H.-P."/>
        </authorList>
    </citation>
    <scope>NUCLEOTIDE SEQUENCE [LARGE SCALE GENOMIC DNA]</scope>
    <source>
        <strain evidence="6 7">DSM 23737</strain>
    </source>
</reference>